<dbReference type="EMBL" id="CAADFE010000014">
    <property type="protein sequence ID" value="VFJ68453.1"/>
    <property type="molecule type" value="Genomic_DNA"/>
</dbReference>
<gene>
    <name evidence="5" type="ORF">BECKFW1821C_GA0114237_101452</name>
</gene>
<dbReference type="AlphaFoldDB" id="A0A450TL90"/>
<protein>
    <submittedName>
        <fullName evidence="5">O-methyltransferase</fullName>
    </submittedName>
</protein>
<evidence type="ECO:0000313" key="5">
    <source>
        <dbReference type="EMBL" id="VFJ68453.1"/>
    </source>
</evidence>
<dbReference type="Gene3D" id="3.40.50.150">
    <property type="entry name" value="Vaccinia Virus protein VP39"/>
    <property type="match status" value="1"/>
</dbReference>
<dbReference type="GO" id="GO:0032259">
    <property type="term" value="P:methylation"/>
    <property type="evidence" value="ECO:0007669"/>
    <property type="project" value="UniProtKB-KW"/>
</dbReference>
<dbReference type="GO" id="GO:0008171">
    <property type="term" value="F:O-methyltransferase activity"/>
    <property type="evidence" value="ECO:0007669"/>
    <property type="project" value="InterPro"/>
</dbReference>
<evidence type="ECO:0000256" key="1">
    <source>
        <dbReference type="ARBA" id="ARBA00022603"/>
    </source>
</evidence>
<dbReference type="InterPro" id="IPR001077">
    <property type="entry name" value="COMT_C"/>
</dbReference>
<accession>A0A450TL90</accession>
<proteinExistence type="predicted"/>
<keyword evidence="3" id="KW-0949">S-adenosyl-L-methionine</keyword>
<organism evidence="5">
    <name type="scientific">Candidatus Kentrum sp. FW</name>
    <dbReference type="NCBI Taxonomy" id="2126338"/>
    <lineage>
        <taxon>Bacteria</taxon>
        <taxon>Pseudomonadati</taxon>
        <taxon>Pseudomonadota</taxon>
        <taxon>Gammaproteobacteria</taxon>
        <taxon>Candidatus Kentrum</taxon>
    </lineage>
</organism>
<dbReference type="SUPFAM" id="SSF53335">
    <property type="entry name" value="S-adenosyl-L-methionine-dependent methyltransferases"/>
    <property type="match status" value="1"/>
</dbReference>
<dbReference type="InterPro" id="IPR016461">
    <property type="entry name" value="COMT-like"/>
</dbReference>
<dbReference type="PROSITE" id="PS51683">
    <property type="entry name" value="SAM_OMT_II"/>
    <property type="match status" value="1"/>
</dbReference>
<name>A0A450TL90_9GAMM</name>
<dbReference type="CDD" id="cd02440">
    <property type="entry name" value="AdoMet_MTases"/>
    <property type="match status" value="1"/>
</dbReference>
<feature type="domain" description="O-methyltransferase C-terminal" evidence="4">
    <location>
        <begin position="60"/>
        <end position="252"/>
    </location>
</feature>
<dbReference type="Pfam" id="PF00891">
    <property type="entry name" value="Methyltransf_2"/>
    <property type="match status" value="1"/>
</dbReference>
<keyword evidence="1 5" id="KW-0489">Methyltransferase</keyword>
<keyword evidence="2 5" id="KW-0808">Transferase</keyword>
<evidence type="ECO:0000259" key="4">
    <source>
        <dbReference type="Pfam" id="PF00891"/>
    </source>
</evidence>
<reference evidence="5" key="1">
    <citation type="submission" date="2019-02" db="EMBL/GenBank/DDBJ databases">
        <authorList>
            <person name="Gruber-Vodicka R. H."/>
            <person name="Seah K. B. B."/>
        </authorList>
    </citation>
    <scope>NUCLEOTIDE SEQUENCE</scope>
    <source>
        <strain evidence="5">BECK_BZ131</strain>
    </source>
</reference>
<dbReference type="InterPro" id="IPR029063">
    <property type="entry name" value="SAM-dependent_MTases_sf"/>
</dbReference>
<evidence type="ECO:0000256" key="2">
    <source>
        <dbReference type="ARBA" id="ARBA00022679"/>
    </source>
</evidence>
<sequence length="276" mass="30974">MVLELLNKEGDSFVNSDLSNEFLIPGKPKYLGDHMRHITNHWNTWGKLDELVLAGRTELPFENGFVDAPTYWTDYMMGQHNRAMIGQGKNLVENVDLGGREKLLDLGAGTGSYSIAFCQANPQLKAVLIDREEPLEIARRLVDENRLSDRITLIEGDMNTVCLAHDYDAVLISGVVLIAEEVVSRRVFHRAYDALRPGGLIIVQDYMRIDHSPKRHFLDTMMDLYVLIAFDSNAVDRKGSEIASWLTDAGFSNPRQIPLPTHLALIIAEKTSCHAA</sequence>
<evidence type="ECO:0000256" key="3">
    <source>
        <dbReference type="ARBA" id="ARBA00022691"/>
    </source>
</evidence>